<feature type="transmembrane region" description="Helical" evidence="4">
    <location>
        <begin position="20"/>
        <end position="42"/>
    </location>
</feature>
<dbReference type="PANTHER" id="PTHR10434:SF66">
    <property type="entry name" value="PHOSPHOLIPID_GLYCEROL ACYLTRANSFERASE DOMAIN-CONTAINING PROTEIN"/>
    <property type="match status" value="1"/>
</dbReference>
<evidence type="ECO:0000256" key="3">
    <source>
        <dbReference type="ARBA" id="ARBA00023315"/>
    </source>
</evidence>
<keyword evidence="2" id="KW-0808">Transferase</keyword>
<keyword evidence="4" id="KW-0472">Membrane</keyword>
<protein>
    <submittedName>
        <fullName evidence="6">1-acyl-sn-glycerol-3-phosphate acyltransferase</fullName>
    </submittedName>
</protein>
<evidence type="ECO:0000259" key="5">
    <source>
        <dbReference type="SMART" id="SM00563"/>
    </source>
</evidence>
<proteinExistence type="predicted"/>
<comment type="caution">
    <text evidence="6">The sequence shown here is derived from an EMBL/GenBank/DDBJ whole genome shotgun (WGS) entry which is preliminary data.</text>
</comment>
<comment type="pathway">
    <text evidence="1">Lipid metabolism.</text>
</comment>
<evidence type="ECO:0000313" key="6">
    <source>
        <dbReference type="EMBL" id="NIY47022.1"/>
    </source>
</evidence>
<accession>A0ABX0VIY6</accession>
<reference evidence="6 7" key="1">
    <citation type="journal article" date="2020" name="Microorganisms">
        <title>Polyphasic Characterisation of Cedecea colo sp. nov., a New Enteric Bacterium Isolated from the Koala Hindgut.</title>
        <authorList>
            <person name="Boath J.M."/>
            <person name="Dakhal S."/>
            <person name="Van T.T.H."/>
            <person name="Moore R.J."/>
            <person name="Dekiwadia C."/>
            <person name="Macreadie I.G."/>
        </authorList>
    </citation>
    <scope>NUCLEOTIDE SEQUENCE [LARGE SCALE GENOMIC DNA]</scope>
    <source>
        <strain evidence="6 7">ZA</strain>
    </source>
</reference>
<dbReference type="CDD" id="cd07989">
    <property type="entry name" value="LPLAT_AGPAT-like"/>
    <property type="match status" value="1"/>
</dbReference>
<sequence>MWRKALQRLNWFWRVVMTGWLFILFGSGGLALSLLWFNLLLITVPNRNKRRNIARRSIAASFRLFLRIGRCLGVFDYQFSGAENLRSDKGFLVVANHPTLLDYVFIASQAPEIGCLVKASLVNNPCFRGVIRAADYLINSQGETLLPQSQQRLSAGETILIFPEGTRTRPGEPLIIQRGAAQIAVRSGCPLRLVHIHCDQRYLDKQSRWYQIPARKPMITVSVQQRIESLDFVTAQDDTPALAARRLSHYLRQELVPDSR</sequence>
<dbReference type="PANTHER" id="PTHR10434">
    <property type="entry name" value="1-ACYL-SN-GLYCEROL-3-PHOSPHATE ACYLTRANSFERASE"/>
    <property type="match status" value="1"/>
</dbReference>
<dbReference type="InterPro" id="IPR002123">
    <property type="entry name" value="Plipid/glycerol_acylTrfase"/>
</dbReference>
<organism evidence="6 7">
    <name type="scientific">Cedecea colo</name>
    <dbReference type="NCBI Taxonomy" id="2552946"/>
    <lineage>
        <taxon>Bacteria</taxon>
        <taxon>Pseudomonadati</taxon>
        <taxon>Pseudomonadota</taxon>
        <taxon>Gammaproteobacteria</taxon>
        <taxon>Enterobacterales</taxon>
        <taxon>Enterobacteriaceae</taxon>
        <taxon>Cedecea</taxon>
    </lineage>
</organism>
<dbReference type="Pfam" id="PF01553">
    <property type="entry name" value="Acyltransferase"/>
    <property type="match status" value="1"/>
</dbReference>
<dbReference type="GO" id="GO:0016746">
    <property type="term" value="F:acyltransferase activity"/>
    <property type="evidence" value="ECO:0007669"/>
    <property type="project" value="UniProtKB-KW"/>
</dbReference>
<dbReference type="EMBL" id="SOYS01000002">
    <property type="protein sequence ID" value="NIY47022.1"/>
    <property type="molecule type" value="Genomic_DNA"/>
</dbReference>
<dbReference type="SMART" id="SM00563">
    <property type="entry name" value="PlsC"/>
    <property type="match status" value="1"/>
</dbReference>
<gene>
    <name evidence="6" type="ORF">E2L00_05625</name>
</gene>
<keyword evidence="4" id="KW-0812">Transmembrane</keyword>
<dbReference type="RefSeq" id="WP_167609622.1">
    <property type="nucleotide sequence ID" value="NZ_SOYS01000002.1"/>
</dbReference>
<keyword evidence="3 6" id="KW-0012">Acyltransferase</keyword>
<feature type="domain" description="Phospholipid/glycerol acyltransferase" evidence="5">
    <location>
        <begin position="91"/>
        <end position="199"/>
    </location>
</feature>
<dbReference type="SUPFAM" id="SSF69593">
    <property type="entry name" value="Glycerol-3-phosphate (1)-acyltransferase"/>
    <property type="match status" value="1"/>
</dbReference>
<evidence type="ECO:0000256" key="1">
    <source>
        <dbReference type="ARBA" id="ARBA00005189"/>
    </source>
</evidence>
<evidence type="ECO:0000313" key="7">
    <source>
        <dbReference type="Proteomes" id="UP000697927"/>
    </source>
</evidence>
<name>A0ABX0VIY6_9ENTR</name>
<evidence type="ECO:0000256" key="4">
    <source>
        <dbReference type="SAM" id="Phobius"/>
    </source>
</evidence>
<keyword evidence="7" id="KW-1185">Reference proteome</keyword>
<dbReference type="Proteomes" id="UP000697927">
    <property type="component" value="Unassembled WGS sequence"/>
</dbReference>
<evidence type="ECO:0000256" key="2">
    <source>
        <dbReference type="ARBA" id="ARBA00022679"/>
    </source>
</evidence>
<keyword evidence="4" id="KW-1133">Transmembrane helix</keyword>